<feature type="transmembrane region" description="Helical" evidence="1">
    <location>
        <begin position="41"/>
        <end position="63"/>
    </location>
</feature>
<reference evidence="2" key="1">
    <citation type="submission" date="2022-10" db="EMBL/GenBank/DDBJ databases">
        <title>Novel sulphate-reducing endosymbionts in the free-living metamonad Anaeramoeba.</title>
        <authorList>
            <person name="Jerlstrom-Hultqvist J."/>
            <person name="Cepicka I."/>
            <person name="Gallot-Lavallee L."/>
            <person name="Salas-Leiva D."/>
            <person name="Curtis B.A."/>
            <person name="Zahonova K."/>
            <person name="Pipaliya S."/>
            <person name="Dacks J."/>
            <person name="Roger A.J."/>
        </authorList>
    </citation>
    <scope>NUCLEOTIDE SEQUENCE</scope>
    <source>
        <strain evidence="2">BMAN</strain>
    </source>
</reference>
<feature type="transmembrane region" description="Helical" evidence="1">
    <location>
        <begin position="6"/>
        <end position="29"/>
    </location>
</feature>
<keyword evidence="1" id="KW-0812">Transmembrane</keyword>
<keyword evidence="3" id="KW-1185">Reference proteome</keyword>
<proteinExistence type="predicted"/>
<feature type="transmembrane region" description="Helical" evidence="1">
    <location>
        <begin position="117"/>
        <end position="139"/>
    </location>
</feature>
<feature type="transmembrane region" description="Helical" evidence="1">
    <location>
        <begin position="75"/>
        <end position="96"/>
    </location>
</feature>
<comment type="caution">
    <text evidence="2">The sequence shown here is derived from an EMBL/GenBank/DDBJ whole genome shotgun (WGS) entry which is preliminary data.</text>
</comment>
<dbReference type="Proteomes" id="UP001149090">
    <property type="component" value="Unassembled WGS sequence"/>
</dbReference>
<organism evidence="2 3">
    <name type="scientific">Anaeramoeba ignava</name>
    <name type="common">Anaerobic marine amoeba</name>
    <dbReference type="NCBI Taxonomy" id="1746090"/>
    <lineage>
        <taxon>Eukaryota</taxon>
        <taxon>Metamonada</taxon>
        <taxon>Anaeramoebidae</taxon>
        <taxon>Anaeramoeba</taxon>
    </lineage>
</organism>
<keyword evidence="1" id="KW-1133">Transmembrane helix</keyword>
<dbReference type="EMBL" id="JAPDFW010000044">
    <property type="protein sequence ID" value="KAJ5078789.1"/>
    <property type="molecule type" value="Genomic_DNA"/>
</dbReference>
<sequence>MGSSSAFISTFLLSIIAICAVIIPCLIVSYPDKDKDCDKKLWTWILVGNIIFAIANIFSSLMFCFSGENGLFLSGLLQILFMIFILIWGSIGLSWARSSGIEEQCGKLYNVTFGESIFLLFFLVFIVLEFVFSLFGLLMQ</sequence>
<accession>A0A9Q0RG58</accession>
<evidence type="ECO:0000313" key="3">
    <source>
        <dbReference type="Proteomes" id="UP001149090"/>
    </source>
</evidence>
<name>A0A9Q0RG58_ANAIG</name>
<gene>
    <name evidence="2" type="ORF">M0811_04512</name>
</gene>
<keyword evidence="1" id="KW-0472">Membrane</keyword>
<dbReference type="AlphaFoldDB" id="A0A9Q0RG58"/>
<protein>
    <submittedName>
        <fullName evidence="2">Uncharacterized protein</fullName>
    </submittedName>
</protein>
<evidence type="ECO:0000313" key="2">
    <source>
        <dbReference type="EMBL" id="KAJ5078789.1"/>
    </source>
</evidence>
<evidence type="ECO:0000256" key="1">
    <source>
        <dbReference type="SAM" id="Phobius"/>
    </source>
</evidence>